<keyword evidence="3 7" id="KW-1133">Transmembrane helix</keyword>
<evidence type="ECO:0000259" key="8">
    <source>
        <dbReference type="PROSITE" id="PS50262"/>
    </source>
</evidence>
<keyword evidence="10" id="KW-1185">Reference proteome</keyword>
<dbReference type="PROSITE" id="PS00237">
    <property type="entry name" value="G_PROTEIN_RECEP_F1_1"/>
    <property type="match status" value="1"/>
</dbReference>
<dbReference type="CDD" id="cd00637">
    <property type="entry name" value="7tm_classA_rhodopsin-like"/>
    <property type="match status" value="1"/>
</dbReference>
<evidence type="ECO:0000256" key="3">
    <source>
        <dbReference type="ARBA" id="ARBA00022989"/>
    </source>
</evidence>
<keyword evidence="4" id="KW-0807">Transducer</keyword>
<dbReference type="InterPro" id="IPR050125">
    <property type="entry name" value="GPCR_opsins"/>
</dbReference>
<dbReference type="InterPro" id="IPR000276">
    <property type="entry name" value="GPCR_Rhodpsn"/>
</dbReference>
<feature type="transmembrane region" description="Helical" evidence="7">
    <location>
        <begin position="234"/>
        <end position="253"/>
    </location>
</feature>
<evidence type="ECO:0000256" key="7">
    <source>
        <dbReference type="SAM" id="Phobius"/>
    </source>
</evidence>
<comment type="subcellular location">
    <subcellularLocation>
        <location evidence="1">Membrane</location>
        <topology evidence="1">Multi-pass membrane protein</topology>
    </subcellularLocation>
</comment>
<dbReference type="GO" id="GO:0004930">
    <property type="term" value="F:G protein-coupled receptor activity"/>
    <property type="evidence" value="ECO:0007669"/>
    <property type="project" value="UniProtKB-KW"/>
</dbReference>
<feature type="transmembrane region" description="Helical" evidence="7">
    <location>
        <begin position="173"/>
        <end position="198"/>
    </location>
</feature>
<proteinExistence type="predicted"/>
<evidence type="ECO:0000256" key="1">
    <source>
        <dbReference type="ARBA" id="ARBA00004141"/>
    </source>
</evidence>
<dbReference type="PROSITE" id="PS50262">
    <property type="entry name" value="G_PROTEIN_RECEP_F1_2"/>
    <property type="match status" value="1"/>
</dbReference>
<feature type="transmembrane region" description="Helical" evidence="7">
    <location>
        <begin position="53"/>
        <end position="75"/>
    </location>
</feature>
<dbReference type="EMBL" id="KQ964830">
    <property type="protein sequence ID" value="KXN65696.1"/>
    <property type="molecule type" value="Genomic_DNA"/>
</dbReference>
<evidence type="ECO:0000313" key="10">
    <source>
        <dbReference type="Proteomes" id="UP000070444"/>
    </source>
</evidence>
<keyword evidence="4" id="KW-0297">G-protein coupled receptor</keyword>
<keyword evidence="6 9" id="KW-0675">Receptor</keyword>
<dbReference type="PANTHER" id="PTHR24240">
    <property type="entry name" value="OPSIN"/>
    <property type="match status" value="1"/>
</dbReference>
<dbReference type="Pfam" id="PF00001">
    <property type="entry name" value="7tm_1"/>
    <property type="match status" value="1"/>
</dbReference>
<dbReference type="OrthoDB" id="5985475at2759"/>
<evidence type="ECO:0000256" key="6">
    <source>
        <dbReference type="ARBA" id="ARBA00023170"/>
    </source>
</evidence>
<keyword evidence="5 7" id="KW-0472">Membrane</keyword>
<evidence type="ECO:0000256" key="5">
    <source>
        <dbReference type="ARBA" id="ARBA00023136"/>
    </source>
</evidence>
<dbReference type="Proteomes" id="UP000070444">
    <property type="component" value="Unassembled WGS sequence"/>
</dbReference>
<name>A0A137NSL7_CONC2</name>
<sequence>MSSFTRAPGYTDDLVIFNLANIVVCSVLGITINSLVLIVLLKKLRKGGAHDDIKICTFIAVTDFLVSVGLMIRAIFSNVPYNIFGVHPYWCKFDLLTTGQLVMYSGYSLAVMSVERFLLICFNIKLSIYIWFGLILGTWTPQFVIVVISAVGYNLQYFTKLETSCSLNAAKPAYYSYIYATALFFLSYFLVVFCYISIMVKKLKQCLNQINLNIPKDKVYSELRSTFAKSIVNIVLYILVYAGKLYTACYELYTGLKRTLLMDFASQNLIQYCCVVNSVILIWMNTEVREGFFELLNSIKSSLRR</sequence>
<accession>A0A137NSL7</accession>
<feature type="transmembrane region" description="Helical" evidence="7">
    <location>
        <begin position="126"/>
        <end position="153"/>
    </location>
</feature>
<evidence type="ECO:0000256" key="2">
    <source>
        <dbReference type="ARBA" id="ARBA00022692"/>
    </source>
</evidence>
<keyword evidence="2 7" id="KW-0812">Transmembrane</keyword>
<reference evidence="9 10" key="1">
    <citation type="journal article" date="2015" name="Genome Biol. Evol.">
        <title>Phylogenomic analyses indicate that early fungi evolved digesting cell walls of algal ancestors of land plants.</title>
        <authorList>
            <person name="Chang Y."/>
            <person name="Wang S."/>
            <person name="Sekimoto S."/>
            <person name="Aerts A.L."/>
            <person name="Choi C."/>
            <person name="Clum A."/>
            <person name="LaButti K.M."/>
            <person name="Lindquist E.A."/>
            <person name="Yee Ngan C."/>
            <person name="Ohm R.A."/>
            <person name="Salamov A.A."/>
            <person name="Grigoriev I.V."/>
            <person name="Spatafora J.W."/>
            <person name="Berbee M.L."/>
        </authorList>
    </citation>
    <scope>NUCLEOTIDE SEQUENCE [LARGE SCALE GENOMIC DNA]</scope>
    <source>
        <strain evidence="9 10">NRRL 28638</strain>
    </source>
</reference>
<gene>
    <name evidence="9" type="ORF">CONCODRAFT_12641</name>
</gene>
<feature type="domain" description="G-protein coupled receptors family 1 profile" evidence="8">
    <location>
        <begin position="32"/>
        <end position="281"/>
    </location>
</feature>
<dbReference type="Gene3D" id="1.20.1070.10">
    <property type="entry name" value="Rhodopsin 7-helix transmembrane proteins"/>
    <property type="match status" value="1"/>
</dbReference>
<dbReference type="GO" id="GO:0016020">
    <property type="term" value="C:membrane"/>
    <property type="evidence" value="ECO:0007669"/>
    <property type="project" value="UniProtKB-SubCell"/>
</dbReference>
<evidence type="ECO:0000313" key="9">
    <source>
        <dbReference type="EMBL" id="KXN65696.1"/>
    </source>
</evidence>
<evidence type="ECO:0000256" key="4">
    <source>
        <dbReference type="ARBA" id="ARBA00023040"/>
    </source>
</evidence>
<organism evidence="9 10">
    <name type="scientific">Conidiobolus coronatus (strain ATCC 28846 / CBS 209.66 / NRRL 28638)</name>
    <name type="common">Delacroixia coronata</name>
    <dbReference type="NCBI Taxonomy" id="796925"/>
    <lineage>
        <taxon>Eukaryota</taxon>
        <taxon>Fungi</taxon>
        <taxon>Fungi incertae sedis</taxon>
        <taxon>Zoopagomycota</taxon>
        <taxon>Entomophthoromycotina</taxon>
        <taxon>Entomophthoromycetes</taxon>
        <taxon>Entomophthorales</taxon>
        <taxon>Ancylistaceae</taxon>
        <taxon>Conidiobolus</taxon>
    </lineage>
</organism>
<dbReference type="AlphaFoldDB" id="A0A137NSL7"/>
<feature type="transmembrane region" description="Helical" evidence="7">
    <location>
        <begin position="95"/>
        <end position="114"/>
    </location>
</feature>
<feature type="transmembrane region" description="Helical" evidence="7">
    <location>
        <begin position="15"/>
        <end position="41"/>
    </location>
</feature>
<dbReference type="SUPFAM" id="SSF81321">
    <property type="entry name" value="Family A G protein-coupled receptor-like"/>
    <property type="match status" value="1"/>
</dbReference>
<protein>
    <submittedName>
        <fullName evidence="9">Family A G protein-coupled receptor-like protein</fullName>
    </submittedName>
</protein>
<dbReference type="InterPro" id="IPR017452">
    <property type="entry name" value="GPCR_Rhodpsn_7TM"/>
</dbReference>